<keyword evidence="1" id="KW-0472">Membrane</keyword>
<evidence type="ECO:0000313" key="2">
    <source>
        <dbReference type="EMBL" id="MFC4736912.1"/>
    </source>
</evidence>
<feature type="transmembrane region" description="Helical" evidence="1">
    <location>
        <begin position="85"/>
        <end position="102"/>
    </location>
</feature>
<evidence type="ECO:0008006" key="4">
    <source>
        <dbReference type="Google" id="ProtNLM"/>
    </source>
</evidence>
<dbReference type="Proteomes" id="UP001595896">
    <property type="component" value="Unassembled WGS sequence"/>
</dbReference>
<sequence>MRGIYFFIWLALFLIGMWTESSTRLIYDQHVAFTLTRHVSWEYFWSTDYVEALRHSGGLLLSKVAHVVSSFLLGLLFFRWVGLKLDALVTLLLGVAVVEVLQEFFTREAYALDIMLNATGVLTAALLVALWQLETGRAIEETG</sequence>
<dbReference type="RefSeq" id="WP_377909525.1">
    <property type="nucleotide sequence ID" value="NZ_JBHSGK010000011.1"/>
</dbReference>
<name>A0ABV9NXR4_9BACI</name>
<keyword evidence="1" id="KW-1133">Transmembrane helix</keyword>
<accession>A0ABV9NXR4</accession>
<feature type="transmembrane region" description="Helical" evidence="1">
    <location>
        <begin position="59"/>
        <end position="78"/>
    </location>
</feature>
<keyword evidence="3" id="KW-1185">Reference proteome</keyword>
<evidence type="ECO:0000313" key="3">
    <source>
        <dbReference type="Proteomes" id="UP001595896"/>
    </source>
</evidence>
<reference evidence="3" key="1">
    <citation type="journal article" date="2019" name="Int. J. Syst. Evol. Microbiol.">
        <title>The Global Catalogue of Microorganisms (GCM) 10K type strain sequencing project: providing services to taxonomists for standard genome sequencing and annotation.</title>
        <authorList>
            <consortium name="The Broad Institute Genomics Platform"/>
            <consortium name="The Broad Institute Genome Sequencing Center for Infectious Disease"/>
            <person name="Wu L."/>
            <person name="Ma J."/>
        </authorList>
    </citation>
    <scope>NUCLEOTIDE SEQUENCE [LARGE SCALE GENOMIC DNA]</scope>
    <source>
        <strain evidence="3">JCM 12165</strain>
    </source>
</reference>
<evidence type="ECO:0000256" key="1">
    <source>
        <dbReference type="SAM" id="Phobius"/>
    </source>
</evidence>
<comment type="caution">
    <text evidence="2">The sequence shown here is derived from an EMBL/GenBank/DDBJ whole genome shotgun (WGS) entry which is preliminary data.</text>
</comment>
<proteinExistence type="predicted"/>
<keyword evidence="1" id="KW-0812">Transmembrane</keyword>
<organism evidence="2 3">
    <name type="scientific">Bacillus daqingensis</name>
    <dbReference type="NCBI Taxonomy" id="872396"/>
    <lineage>
        <taxon>Bacteria</taxon>
        <taxon>Bacillati</taxon>
        <taxon>Bacillota</taxon>
        <taxon>Bacilli</taxon>
        <taxon>Bacillales</taxon>
        <taxon>Bacillaceae</taxon>
        <taxon>Bacillus</taxon>
    </lineage>
</organism>
<dbReference type="EMBL" id="JBHSGK010000011">
    <property type="protein sequence ID" value="MFC4736912.1"/>
    <property type="molecule type" value="Genomic_DNA"/>
</dbReference>
<gene>
    <name evidence="2" type="ORF">ACFO4L_09975</name>
</gene>
<feature type="transmembrane region" description="Helical" evidence="1">
    <location>
        <begin position="114"/>
        <end position="133"/>
    </location>
</feature>
<protein>
    <recommendedName>
        <fullName evidence="4">VanZ like family protein</fullName>
    </recommendedName>
</protein>